<dbReference type="GO" id="GO:0004252">
    <property type="term" value="F:serine-type endopeptidase activity"/>
    <property type="evidence" value="ECO:0007669"/>
    <property type="project" value="InterPro"/>
</dbReference>
<reference evidence="2" key="1">
    <citation type="submission" date="2025-08" db="UniProtKB">
        <authorList>
            <consortium name="RefSeq"/>
        </authorList>
    </citation>
    <scope>IDENTIFICATION</scope>
</reference>
<dbReference type="SUPFAM" id="SSF50494">
    <property type="entry name" value="Trypsin-like serine proteases"/>
    <property type="match status" value="1"/>
</dbReference>
<dbReference type="RefSeq" id="XP_013169861.1">
    <property type="nucleotide sequence ID" value="XM_013314407.1"/>
</dbReference>
<name>A0AAJ6ZCU8_PAPXU</name>
<dbReference type="InterPro" id="IPR018114">
    <property type="entry name" value="TRYPSIN_HIS"/>
</dbReference>
<dbReference type="PROSITE" id="PS00134">
    <property type="entry name" value="TRYPSIN_HIS"/>
    <property type="match status" value="1"/>
</dbReference>
<feature type="domain" description="Peptidase S1" evidence="1">
    <location>
        <begin position="121"/>
        <end position="174"/>
    </location>
</feature>
<dbReference type="AlphaFoldDB" id="A0AAJ6ZCU8"/>
<dbReference type="InterPro" id="IPR009003">
    <property type="entry name" value="Peptidase_S1_PA"/>
</dbReference>
<accession>A0AAJ6ZCU8</accession>
<gene>
    <name evidence="2" type="primary">LOC106119433</name>
</gene>
<dbReference type="InterPro" id="IPR001254">
    <property type="entry name" value="Trypsin_dom"/>
</dbReference>
<dbReference type="Proteomes" id="UP000694872">
    <property type="component" value="Unplaced"/>
</dbReference>
<evidence type="ECO:0000259" key="1">
    <source>
        <dbReference type="Pfam" id="PF00089"/>
    </source>
</evidence>
<dbReference type="GO" id="GO:0006508">
    <property type="term" value="P:proteolysis"/>
    <property type="evidence" value="ECO:0007669"/>
    <property type="project" value="InterPro"/>
</dbReference>
<proteinExistence type="predicted"/>
<dbReference type="Pfam" id="PF00089">
    <property type="entry name" value="Trypsin"/>
    <property type="match status" value="1"/>
</dbReference>
<protein>
    <submittedName>
        <fullName evidence="2">Uncharacterized protein LOC106119433</fullName>
    </submittedName>
</protein>
<evidence type="ECO:0000313" key="2">
    <source>
        <dbReference type="RefSeq" id="XP_013169861.1"/>
    </source>
</evidence>
<sequence length="197" mass="22672">MMVLMSNKCDNIFDHQKSASNWSEEESSYEDLIVFPNEVEDESQTMKDRYWKTVMKRSRSNNDLIKRGYKQSGLTFSSPSEEHNYFLKIYKNLSQAKCFQYKNELLRQRFLKEEEGVGHGVVGGKDTTAEQHPYMGALGFELTAGKPEFLCACTLISHYFALTAAHCSSKVFTVLYHQVLLDSEALTFNILVKTTKY</sequence>
<dbReference type="InterPro" id="IPR043504">
    <property type="entry name" value="Peptidase_S1_PA_chymotrypsin"/>
</dbReference>
<dbReference type="GeneID" id="106119433"/>
<dbReference type="Gene3D" id="2.40.10.10">
    <property type="entry name" value="Trypsin-like serine proteases"/>
    <property type="match status" value="2"/>
</dbReference>
<dbReference type="KEGG" id="pxu:106119433"/>
<organism evidence="2">
    <name type="scientific">Papilio xuthus</name>
    <name type="common">Asian swallowtail butterfly</name>
    <dbReference type="NCBI Taxonomy" id="66420"/>
    <lineage>
        <taxon>Eukaryota</taxon>
        <taxon>Metazoa</taxon>
        <taxon>Ecdysozoa</taxon>
        <taxon>Arthropoda</taxon>
        <taxon>Hexapoda</taxon>
        <taxon>Insecta</taxon>
        <taxon>Pterygota</taxon>
        <taxon>Neoptera</taxon>
        <taxon>Endopterygota</taxon>
        <taxon>Lepidoptera</taxon>
        <taxon>Glossata</taxon>
        <taxon>Ditrysia</taxon>
        <taxon>Papilionoidea</taxon>
        <taxon>Papilionidae</taxon>
        <taxon>Papilioninae</taxon>
        <taxon>Papilio</taxon>
    </lineage>
</organism>